<keyword evidence="1" id="KW-0472">Membrane</keyword>
<evidence type="ECO:0000313" key="3">
    <source>
        <dbReference type="Proteomes" id="UP000231503"/>
    </source>
</evidence>
<dbReference type="Proteomes" id="UP000231503">
    <property type="component" value="Unassembled WGS sequence"/>
</dbReference>
<dbReference type="EMBL" id="PFCO01000001">
    <property type="protein sequence ID" value="PIR69852.1"/>
    <property type="molecule type" value="Genomic_DNA"/>
</dbReference>
<accession>A0A2H0TE80</accession>
<evidence type="ECO:0008006" key="4">
    <source>
        <dbReference type="Google" id="ProtNLM"/>
    </source>
</evidence>
<protein>
    <recommendedName>
        <fullName evidence="4">PEGA domain-containing protein</fullName>
    </recommendedName>
</protein>
<gene>
    <name evidence="2" type="ORF">COU47_00225</name>
</gene>
<name>A0A2H0TE80_9BACT</name>
<evidence type="ECO:0000256" key="1">
    <source>
        <dbReference type="SAM" id="Phobius"/>
    </source>
</evidence>
<feature type="transmembrane region" description="Helical" evidence="1">
    <location>
        <begin position="27"/>
        <end position="48"/>
    </location>
</feature>
<organism evidence="2 3">
    <name type="scientific">Candidatus Niyogibacteria bacterium CG10_big_fil_rev_8_21_14_0_10_46_36</name>
    <dbReference type="NCBI Taxonomy" id="1974726"/>
    <lineage>
        <taxon>Bacteria</taxon>
        <taxon>Candidatus Niyogiibacteriota</taxon>
    </lineage>
</organism>
<proteinExistence type="predicted"/>
<comment type="caution">
    <text evidence="2">The sequence shown here is derived from an EMBL/GenBank/DDBJ whole genome shotgun (WGS) entry which is preliminary data.</text>
</comment>
<evidence type="ECO:0000313" key="2">
    <source>
        <dbReference type="EMBL" id="PIR69852.1"/>
    </source>
</evidence>
<reference evidence="3" key="1">
    <citation type="submission" date="2017-09" db="EMBL/GenBank/DDBJ databases">
        <title>Depth-based differentiation of microbial function through sediment-hosted aquifers and enrichment of novel symbionts in the deep terrestrial subsurface.</title>
        <authorList>
            <person name="Probst A.J."/>
            <person name="Ladd B."/>
            <person name="Jarett J.K."/>
            <person name="Geller-Mcgrath D.E."/>
            <person name="Sieber C.M.K."/>
            <person name="Emerson J.B."/>
            <person name="Anantharaman K."/>
            <person name="Thomas B.C."/>
            <person name="Malmstrom R."/>
            <person name="Stieglmeier M."/>
            <person name="Klingl A."/>
            <person name="Woyke T."/>
            <person name="Ryan C.M."/>
            <person name="Banfield J.F."/>
        </authorList>
    </citation>
    <scope>NUCLEOTIDE SEQUENCE [LARGE SCALE GENOMIC DNA]</scope>
</reference>
<dbReference type="AlphaFoldDB" id="A0A2H0TE80"/>
<keyword evidence="1" id="KW-0812">Transmembrane</keyword>
<sequence>MEEQQLQKKTYPPPMWARNTSPLTRRLLFIVAGVLLVAGLAFAGYSIWKGGSGEDDIVFCTQDAMLCPDGSYVGRTGPNCEFAPCPERKEQEGLFKTSGTVYGKVSIGPLCPVEPCKNPPDVYSAQTLVFAPSGGGRPVDEPFYAPLSPDGSYSIDLPESNYSVSLLGCSYLGCGAVFPKEVFVQANKTVELNIDIDTGIR</sequence>
<keyword evidence="1" id="KW-1133">Transmembrane helix</keyword>